<gene>
    <name evidence="2" type="ORF">NTJ_13064</name>
</gene>
<dbReference type="EMBL" id="AP028919">
    <property type="protein sequence ID" value="BET00246.1"/>
    <property type="molecule type" value="Genomic_DNA"/>
</dbReference>
<organism evidence="2 3">
    <name type="scientific">Nesidiocoris tenuis</name>
    <dbReference type="NCBI Taxonomy" id="355587"/>
    <lineage>
        <taxon>Eukaryota</taxon>
        <taxon>Metazoa</taxon>
        <taxon>Ecdysozoa</taxon>
        <taxon>Arthropoda</taxon>
        <taxon>Hexapoda</taxon>
        <taxon>Insecta</taxon>
        <taxon>Pterygota</taxon>
        <taxon>Neoptera</taxon>
        <taxon>Paraneoptera</taxon>
        <taxon>Hemiptera</taxon>
        <taxon>Heteroptera</taxon>
        <taxon>Panheteroptera</taxon>
        <taxon>Cimicomorpha</taxon>
        <taxon>Miridae</taxon>
        <taxon>Dicyphina</taxon>
        <taxon>Nesidiocoris</taxon>
    </lineage>
</organism>
<sequence>MHVGRVRELHRRFPFEFPENGELWGCGWNKYGQLALEGIEYVSTMTKLPVPPDKKILKVECGYWHTAIFVEDNAV</sequence>
<dbReference type="SUPFAM" id="SSF50985">
    <property type="entry name" value="RCC1/BLIP-II"/>
    <property type="match status" value="1"/>
</dbReference>
<evidence type="ECO:0000256" key="1">
    <source>
        <dbReference type="PROSITE-ProRule" id="PRU00235"/>
    </source>
</evidence>
<dbReference type="Gene3D" id="2.130.10.30">
    <property type="entry name" value="Regulator of chromosome condensation 1/beta-lactamase-inhibitor protein II"/>
    <property type="match status" value="1"/>
</dbReference>
<reference evidence="2 3" key="1">
    <citation type="submission" date="2023-09" db="EMBL/GenBank/DDBJ databases">
        <title>Nesidiocoris tenuis whole genome shotgun sequence.</title>
        <authorList>
            <person name="Shibata T."/>
            <person name="Shimoda M."/>
            <person name="Kobayashi T."/>
            <person name="Uehara T."/>
        </authorList>
    </citation>
    <scope>NUCLEOTIDE SEQUENCE [LARGE SCALE GENOMIC DNA]</scope>
    <source>
        <strain evidence="2 3">Japan</strain>
    </source>
</reference>
<feature type="repeat" description="RCC1" evidence="1">
    <location>
        <begin position="21"/>
        <end position="72"/>
    </location>
</feature>
<dbReference type="Proteomes" id="UP001307889">
    <property type="component" value="Chromosome 11"/>
</dbReference>
<accession>A0ABN7BAM2</accession>
<dbReference type="InterPro" id="IPR000408">
    <property type="entry name" value="Reg_chr_condens"/>
</dbReference>
<keyword evidence="3" id="KW-1185">Reference proteome</keyword>
<name>A0ABN7BAM2_9HEMI</name>
<evidence type="ECO:0000313" key="3">
    <source>
        <dbReference type="Proteomes" id="UP001307889"/>
    </source>
</evidence>
<evidence type="ECO:0000313" key="2">
    <source>
        <dbReference type="EMBL" id="BET00246.1"/>
    </source>
</evidence>
<proteinExistence type="predicted"/>
<dbReference type="PROSITE" id="PS50012">
    <property type="entry name" value="RCC1_3"/>
    <property type="match status" value="1"/>
</dbReference>
<protein>
    <submittedName>
        <fullName evidence="2">Uncharacterized protein</fullName>
    </submittedName>
</protein>
<dbReference type="Pfam" id="PF00415">
    <property type="entry name" value="RCC1"/>
    <property type="match status" value="1"/>
</dbReference>
<dbReference type="InterPro" id="IPR009091">
    <property type="entry name" value="RCC1/BLIP-II"/>
</dbReference>